<evidence type="ECO:0000313" key="3">
    <source>
        <dbReference type="Proteomes" id="UP000235392"/>
    </source>
</evidence>
<evidence type="ECO:0000313" key="2">
    <source>
        <dbReference type="EMBL" id="PLW44363.1"/>
    </source>
</evidence>
<accession>A0A2N5V2Z8</accession>
<name>A0A2N5V2Z8_9BASI</name>
<dbReference type="EMBL" id="PGCI01000058">
    <property type="protein sequence ID" value="PLW44363.1"/>
    <property type="molecule type" value="Genomic_DNA"/>
</dbReference>
<dbReference type="Proteomes" id="UP000235392">
    <property type="component" value="Unassembled WGS sequence"/>
</dbReference>
<proteinExistence type="predicted"/>
<reference evidence="2 3" key="1">
    <citation type="submission" date="2017-11" db="EMBL/GenBank/DDBJ databases">
        <title>De novo assembly and phasing of dikaryotic genomes from two isolates of Puccinia coronata f. sp. avenae, the causal agent of oat crown rust.</title>
        <authorList>
            <person name="Miller M.E."/>
            <person name="Zhang Y."/>
            <person name="Omidvar V."/>
            <person name="Sperschneider J."/>
            <person name="Schwessinger B."/>
            <person name="Raley C."/>
            <person name="Palmer J.M."/>
            <person name="Garnica D."/>
            <person name="Upadhyaya N."/>
            <person name="Rathjen J."/>
            <person name="Taylor J.M."/>
            <person name="Park R.F."/>
            <person name="Dodds P.N."/>
            <person name="Hirsch C.D."/>
            <person name="Kianian S.F."/>
            <person name="Figueroa M."/>
        </authorList>
    </citation>
    <scope>NUCLEOTIDE SEQUENCE [LARGE SCALE GENOMIC DNA]</scope>
    <source>
        <strain evidence="2">12SD80</strain>
    </source>
</reference>
<dbReference type="AlphaFoldDB" id="A0A2N5V2Z8"/>
<sequence length="108" mass="12068">MQKLFDLWTTFGLYRATGLVCRKCLDLNLNSDRVKLTKTLTLQFPNGLPPAHLYINLDVAITPQEEDVFALMGDIDFPLKLTVARHTYGVLSLSGLVVKPHLTAVKRG</sequence>
<dbReference type="EMBL" id="PGCI01000614">
    <property type="protein sequence ID" value="PLW24171.1"/>
    <property type="molecule type" value="Genomic_DNA"/>
</dbReference>
<evidence type="ECO:0000313" key="1">
    <source>
        <dbReference type="EMBL" id="PLW24171.1"/>
    </source>
</evidence>
<comment type="caution">
    <text evidence="2">The sequence shown here is derived from an EMBL/GenBank/DDBJ whole genome shotgun (WGS) entry which is preliminary data.</text>
</comment>
<gene>
    <name evidence="2" type="ORF">PCASD_04497</name>
    <name evidence="1" type="ORF">PCASD_09720</name>
</gene>
<protein>
    <submittedName>
        <fullName evidence="2">Uncharacterized protein</fullName>
    </submittedName>
</protein>
<organism evidence="2 3">
    <name type="scientific">Puccinia coronata f. sp. avenae</name>
    <dbReference type="NCBI Taxonomy" id="200324"/>
    <lineage>
        <taxon>Eukaryota</taxon>
        <taxon>Fungi</taxon>
        <taxon>Dikarya</taxon>
        <taxon>Basidiomycota</taxon>
        <taxon>Pucciniomycotina</taxon>
        <taxon>Pucciniomycetes</taxon>
        <taxon>Pucciniales</taxon>
        <taxon>Pucciniaceae</taxon>
        <taxon>Puccinia</taxon>
    </lineage>
</organism>